<evidence type="ECO:0000259" key="6">
    <source>
        <dbReference type="Pfam" id="PF04542"/>
    </source>
</evidence>
<dbReference type="GO" id="GO:0016987">
    <property type="term" value="F:sigma factor activity"/>
    <property type="evidence" value="ECO:0007669"/>
    <property type="project" value="UniProtKB-KW"/>
</dbReference>
<dbReference type="PATRIC" id="fig|742725.3.peg.1229"/>
<evidence type="ECO:0000313" key="9">
    <source>
        <dbReference type="Proteomes" id="UP000006008"/>
    </source>
</evidence>
<dbReference type="InterPro" id="IPR013325">
    <property type="entry name" value="RNA_pol_sigma_r2"/>
</dbReference>
<dbReference type="eggNOG" id="COG1595">
    <property type="taxonomic scope" value="Bacteria"/>
</dbReference>
<dbReference type="GeneID" id="92815811"/>
<evidence type="ECO:0000256" key="2">
    <source>
        <dbReference type="ARBA" id="ARBA00023015"/>
    </source>
</evidence>
<dbReference type="GO" id="GO:0003677">
    <property type="term" value="F:DNA binding"/>
    <property type="evidence" value="ECO:0007669"/>
    <property type="project" value="UniProtKB-KW"/>
</dbReference>
<dbReference type="RefSeq" id="WP_009133967.1">
    <property type="nucleotide sequence ID" value="NZ_CP102250.1"/>
</dbReference>
<accession>G5H8A1</accession>
<dbReference type="OrthoDB" id="9785675at2"/>
<evidence type="ECO:0000256" key="3">
    <source>
        <dbReference type="ARBA" id="ARBA00023082"/>
    </source>
</evidence>
<sequence>MEIEKYIVATDQQLIEFVLGGDSIAFEHLFNRYRDSIYQLYIQRTGGNVDDTNDLLQETFVKVFLKLHTYNPEHTFGKWVYTIARNTFIDFTRRRRDDTISIERAGETMGTLPAPDSPTPEEHMITHQNAAQFELFLSKMAPRYRELIELRFFREFSYKEIADQLNLPIGTVKTQIHRAREQLCRYITDHNDRQL</sequence>
<dbReference type="Pfam" id="PF08281">
    <property type="entry name" value="Sigma70_r4_2"/>
    <property type="match status" value="1"/>
</dbReference>
<dbReference type="InterPro" id="IPR014284">
    <property type="entry name" value="RNA_pol_sigma-70_dom"/>
</dbReference>
<dbReference type="GO" id="GO:0006352">
    <property type="term" value="P:DNA-templated transcription initiation"/>
    <property type="evidence" value="ECO:0007669"/>
    <property type="project" value="InterPro"/>
</dbReference>
<dbReference type="InterPro" id="IPR013249">
    <property type="entry name" value="RNA_pol_sigma70_r4_t2"/>
</dbReference>
<dbReference type="CDD" id="cd06171">
    <property type="entry name" value="Sigma70_r4"/>
    <property type="match status" value="1"/>
</dbReference>
<feature type="domain" description="RNA polymerase sigma-70 region 2" evidence="6">
    <location>
        <begin position="29"/>
        <end position="96"/>
    </location>
</feature>
<dbReference type="PANTHER" id="PTHR43133:SF8">
    <property type="entry name" value="RNA POLYMERASE SIGMA FACTOR HI_1459-RELATED"/>
    <property type="match status" value="1"/>
</dbReference>
<evidence type="ECO:0000256" key="5">
    <source>
        <dbReference type="ARBA" id="ARBA00023163"/>
    </source>
</evidence>
<comment type="caution">
    <text evidence="8">The sequence shown here is derived from an EMBL/GenBank/DDBJ whole genome shotgun (WGS) entry which is preliminary data.</text>
</comment>
<evidence type="ECO:0000313" key="8">
    <source>
        <dbReference type="EMBL" id="EHB92296.1"/>
    </source>
</evidence>
<dbReference type="SUPFAM" id="SSF88946">
    <property type="entry name" value="Sigma2 domain of RNA polymerase sigma factors"/>
    <property type="match status" value="1"/>
</dbReference>
<evidence type="ECO:0000256" key="4">
    <source>
        <dbReference type="ARBA" id="ARBA00023125"/>
    </source>
</evidence>
<reference evidence="8 9" key="1">
    <citation type="submission" date="2011-08" db="EMBL/GenBank/DDBJ databases">
        <title>The Genome Sequence of Alistipes indistinctus YIT 12060.</title>
        <authorList>
            <consortium name="The Broad Institute Genome Sequencing Platform"/>
            <person name="Earl A."/>
            <person name="Ward D."/>
            <person name="Feldgarden M."/>
            <person name="Gevers D."/>
            <person name="Morotomi M."/>
            <person name="Young S.K."/>
            <person name="Zeng Q."/>
            <person name="Gargeya S."/>
            <person name="Fitzgerald M."/>
            <person name="Haas B."/>
            <person name="Abouelleil A."/>
            <person name="Alvarado L."/>
            <person name="Arachchi H.M."/>
            <person name="Berlin A."/>
            <person name="Brown A."/>
            <person name="Chapman S.B."/>
            <person name="Chen Z."/>
            <person name="Dunbar C."/>
            <person name="Freedman E."/>
            <person name="Gearin G."/>
            <person name="Gellesch M."/>
            <person name="Goldberg J."/>
            <person name="Griggs A."/>
            <person name="Gujja S."/>
            <person name="Heiman D."/>
            <person name="Howarth C."/>
            <person name="Larson L."/>
            <person name="Lui A."/>
            <person name="MacDonald P.J.P."/>
            <person name="Montmayeur A."/>
            <person name="Murphy C."/>
            <person name="Neiman D."/>
            <person name="Pearson M."/>
            <person name="Priest M."/>
            <person name="Roberts A."/>
            <person name="Saif S."/>
            <person name="Shea T."/>
            <person name="Shenoy N."/>
            <person name="Sisk P."/>
            <person name="Stolte C."/>
            <person name="Sykes S."/>
            <person name="Wortman J."/>
            <person name="Nusbaum C."/>
            <person name="Birren B."/>
        </authorList>
    </citation>
    <scope>NUCLEOTIDE SEQUENCE [LARGE SCALE GENOMIC DNA]</scope>
    <source>
        <strain evidence="8 9">YIT 12060</strain>
    </source>
</reference>
<evidence type="ECO:0000256" key="1">
    <source>
        <dbReference type="ARBA" id="ARBA00010641"/>
    </source>
</evidence>
<keyword evidence="5" id="KW-0804">Transcription</keyword>
<organism evidence="8 9">
    <name type="scientific">Alistipes indistinctus YIT 12060</name>
    <dbReference type="NCBI Taxonomy" id="742725"/>
    <lineage>
        <taxon>Bacteria</taxon>
        <taxon>Pseudomonadati</taxon>
        <taxon>Bacteroidota</taxon>
        <taxon>Bacteroidia</taxon>
        <taxon>Bacteroidales</taxon>
        <taxon>Rikenellaceae</taxon>
        <taxon>Alistipes</taxon>
    </lineage>
</organism>
<dbReference type="PANTHER" id="PTHR43133">
    <property type="entry name" value="RNA POLYMERASE ECF-TYPE SIGMA FACTO"/>
    <property type="match status" value="1"/>
</dbReference>
<dbReference type="SUPFAM" id="SSF88659">
    <property type="entry name" value="Sigma3 and sigma4 domains of RNA polymerase sigma factors"/>
    <property type="match status" value="1"/>
</dbReference>
<name>G5H8A1_9BACT</name>
<keyword evidence="2" id="KW-0805">Transcription regulation</keyword>
<dbReference type="InterPro" id="IPR013324">
    <property type="entry name" value="RNA_pol_sigma_r3/r4-like"/>
</dbReference>
<dbReference type="Proteomes" id="UP000006008">
    <property type="component" value="Unassembled WGS sequence"/>
</dbReference>
<evidence type="ECO:0008006" key="10">
    <source>
        <dbReference type="Google" id="ProtNLM"/>
    </source>
</evidence>
<keyword evidence="4" id="KW-0238">DNA-binding</keyword>
<keyword evidence="9" id="KW-1185">Reference proteome</keyword>
<dbReference type="InterPro" id="IPR039425">
    <property type="entry name" value="RNA_pol_sigma-70-like"/>
</dbReference>
<dbReference type="NCBIfam" id="TIGR02937">
    <property type="entry name" value="sigma70-ECF"/>
    <property type="match status" value="1"/>
</dbReference>
<comment type="similarity">
    <text evidence="1">Belongs to the sigma-70 factor family. ECF subfamily.</text>
</comment>
<feature type="domain" description="RNA polymerase sigma factor 70 region 4 type 2" evidence="7">
    <location>
        <begin position="133"/>
        <end position="183"/>
    </location>
</feature>
<keyword evidence="3" id="KW-0731">Sigma factor</keyword>
<evidence type="ECO:0000259" key="7">
    <source>
        <dbReference type="Pfam" id="PF08281"/>
    </source>
</evidence>
<dbReference type="EMBL" id="ADLD01000011">
    <property type="protein sequence ID" value="EHB92296.1"/>
    <property type="molecule type" value="Genomic_DNA"/>
</dbReference>
<dbReference type="Gene3D" id="1.10.10.10">
    <property type="entry name" value="Winged helix-like DNA-binding domain superfamily/Winged helix DNA-binding domain"/>
    <property type="match status" value="1"/>
</dbReference>
<dbReference type="Pfam" id="PF04542">
    <property type="entry name" value="Sigma70_r2"/>
    <property type="match status" value="1"/>
</dbReference>
<protein>
    <recommendedName>
        <fullName evidence="10">HTH luxR-type domain-containing protein</fullName>
    </recommendedName>
</protein>
<gene>
    <name evidence="8" type="ORF">HMPREF9450_01161</name>
</gene>
<dbReference type="HOGENOM" id="CLU_047691_3_0_10"/>
<dbReference type="InterPro" id="IPR036388">
    <property type="entry name" value="WH-like_DNA-bd_sf"/>
</dbReference>
<proteinExistence type="inferred from homology"/>
<dbReference type="STRING" id="742725.HMPREF9450_01161"/>
<dbReference type="AlphaFoldDB" id="G5H8A1"/>
<dbReference type="InterPro" id="IPR007627">
    <property type="entry name" value="RNA_pol_sigma70_r2"/>
</dbReference>
<dbReference type="Gene3D" id="1.10.1740.10">
    <property type="match status" value="1"/>
</dbReference>